<evidence type="ECO:0000313" key="2">
    <source>
        <dbReference type="EMBL" id="MBE7369373.1"/>
    </source>
</evidence>
<name>A0ABR9S789_9BURK</name>
<evidence type="ECO:0008006" key="4">
    <source>
        <dbReference type="Google" id="ProtNLM"/>
    </source>
</evidence>
<feature type="region of interest" description="Disordered" evidence="1">
    <location>
        <begin position="1"/>
        <end position="39"/>
    </location>
</feature>
<organism evidence="2 3">
    <name type="scientific">Ramlibacter pallidus</name>
    <dbReference type="NCBI Taxonomy" id="2780087"/>
    <lineage>
        <taxon>Bacteria</taxon>
        <taxon>Pseudomonadati</taxon>
        <taxon>Pseudomonadota</taxon>
        <taxon>Betaproteobacteria</taxon>
        <taxon>Burkholderiales</taxon>
        <taxon>Comamonadaceae</taxon>
        <taxon>Ramlibacter</taxon>
    </lineage>
</organism>
<gene>
    <name evidence="2" type="ORF">IM787_17545</name>
</gene>
<protein>
    <recommendedName>
        <fullName evidence="4">Toxic anion resistance protein</fullName>
    </recommendedName>
</protein>
<keyword evidence="3" id="KW-1185">Reference proteome</keyword>
<dbReference type="Proteomes" id="UP000806285">
    <property type="component" value="Unassembled WGS sequence"/>
</dbReference>
<dbReference type="RefSeq" id="WP_193678004.1">
    <property type="nucleotide sequence ID" value="NZ_JADDIV010000005.1"/>
</dbReference>
<feature type="compositionally biased region" description="Polar residues" evidence="1">
    <location>
        <begin position="1"/>
        <end position="12"/>
    </location>
</feature>
<dbReference type="EMBL" id="JADDIV010000005">
    <property type="protein sequence ID" value="MBE7369373.1"/>
    <property type="molecule type" value="Genomic_DNA"/>
</dbReference>
<accession>A0ABR9S789</accession>
<proteinExistence type="predicted"/>
<reference evidence="2 3" key="1">
    <citation type="submission" date="2020-10" db="EMBL/GenBank/DDBJ databases">
        <title>Ramlibacter sp. HM2 16S ribosomal RNA gene Genome sequencing and assembly.</title>
        <authorList>
            <person name="Kang M."/>
        </authorList>
    </citation>
    <scope>NUCLEOTIDE SEQUENCE [LARGE SCALE GENOMIC DNA]</scope>
    <source>
        <strain evidence="2 3">HM2</strain>
    </source>
</reference>
<evidence type="ECO:0000256" key="1">
    <source>
        <dbReference type="SAM" id="MobiDB-lite"/>
    </source>
</evidence>
<evidence type="ECO:0000313" key="3">
    <source>
        <dbReference type="Proteomes" id="UP000806285"/>
    </source>
</evidence>
<sequence>MTDFTPESQLSGYPSLVPQGMWTDAQEPTPARPASAPQQSAASLAAAAQHLLDSMVRKRVPRVDALRRQLQLATAGPSLEHVDAALADLHDAIAALDFIAGRNGGDRALEFLQQCAAIHRAGKSLQDLAGRLTEHHATQAPVSRLLWIELVLESASLQKRVRQGAHWLAQMDRELHKRRQSATAEVSHRALEELGRRGRTLRERLQTVHRLCGLARSVHAACEQLAQQRAVLGTTLQVKVPAAGDRLHDALQPLIEALAYRPLVPEELVAAIDTRHAMQVTLTQARAEVALLQSGVQDLAVQLAGIEQKAQHLS</sequence>
<comment type="caution">
    <text evidence="2">The sequence shown here is derived from an EMBL/GenBank/DDBJ whole genome shotgun (WGS) entry which is preliminary data.</text>
</comment>